<accession>A0A068QVG9</accession>
<dbReference type="KEGG" id="xdo:XDD1_2947"/>
<evidence type="ECO:0000313" key="2">
    <source>
        <dbReference type="EMBL" id="TYP07031.1"/>
    </source>
</evidence>
<protein>
    <recommendedName>
        <fullName evidence="5">DUF2931 family protein</fullName>
    </recommendedName>
</protein>
<dbReference type="InterPro" id="IPR021326">
    <property type="entry name" value="DUF2931"/>
</dbReference>
<evidence type="ECO:0000313" key="4">
    <source>
        <dbReference type="Proteomes" id="UP000324170"/>
    </source>
</evidence>
<keyword evidence="4" id="KW-1185">Reference proteome</keyword>
<dbReference type="AlphaFoldDB" id="A0A068QVG9"/>
<organism evidence="1 3">
    <name type="scientific">Xenorhabdus doucetiae</name>
    <dbReference type="NCBI Taxonomy" id="351671"/>
    <lineage>
        <taxon>Bacteria</taxon>
        <taxon>Pseudomonadati</taxon>
        <taxon>Pseudomonadota</taxon>
        <taxon>Gammaproteobacteria</taxon>
        <taxon>Enterobacterales</taxon>
        <taxon>Morganellaceae</taxon>
        <taxon>Xenorhabdus</taxon>
    </lineage>
</organism>
<proteinExistence type="predicted"/>
<gene>
    <name evidence="2" type="ORF">LY16_01798</name>
    <name evidence="1" type="ORF">XDD1_2947</name>
</gene>
<sequence length="243" mass="27878">MRKILIILLVLVILSLGLGWVYIRLLAASFQPATPFGTREITYKPIVRNSEPLPYKRWEFKINTPEYFPASISFVQFLDEDNYIVQKFMNDGSNSDYRSVNTWNKRIGGVSDVIKNHGEALPLSLTVCWDSVIDKKSYQTLFKFSPYVRQLMREPSAGHLVKDRVFYRDRIFIGLAPGGTAKAWLRGYDKNNGDNILVATGESVSGDNMTICRDKTNHPDGYGEYSEHIKNFIKGKKYPYGEW</sequence>
<dbReference type="EMBL" id="VNHN01000024">
    <property type="protein sequence ID" value="TYP07031.1"/>
    <property type="molecule type" value="Genomic_DNA"/>
</dbReference>
<name>A0A068QVG9_9GAMM</name>
<evidence type="ECO:0000313" key="1">
    <source>
        <dbReference type="EMBL" id="CDG18646.1"/>
    </source>
</evidence>
<dbReference type="Pfam" id="PF11153">
    <property type="entry name" value="DUF2931"/>
    <property type="match status" value="1"/>
</dbReference>
<dbReference type="Proteomes" id="UP000032721">
    <property type="component" value="Chromosome"/>
</dbReference>
<evidence type="ECO:0000313" key="3">
    <source>
        <dbReference type="Proteomes" id="UP000032721"/>
    </source>
</evidence>
<dbReference type="EMBL" id="FO704550">
    <property type="protein sequence ID" value="CDG18646.1"/>
    <property type="molecule type" value="Genomic_DNA"/>
</dbReference>
<reference evidence="2 4" key="2">
    <citation type="submission" date="2019-07" db="EMBL/GenBank/DDBJ databases">
        <title>Genomic Encyclopedia of Type Strains, Phase I: the one thousand microbial genomes (KMG-I) project.</title>
        <authorList>
            <person name="Kyrpides N."/>
        </authorList>
    </citation>
    <scope>NUCLEOTIDE SEQUENCE [LARGE SCALE GENOMIC DNA]</scope>
    <source>
        <strain evidence="2 4">DSM 17909</strain>
    </source>
</reference>
<dbReference type="HOGENOM" id="CLU_105798_0_0_6"/>
<dbReference type="RefSeq" id="WP_065814097.1">
    <property type="nucleotide sequence ID" value="NZ_CAWMED010000001.1"/>
</dbReference>
<dbReference type="Proteomes" id="UP000324170">
    <property type="component" value="Unassembled WGS sequence"/>
</dbReference>
<evidence type="ECO:0008006" key="5">
    <source>
        <dbReference type="Google" id="ProtNLM"/>
    </source>
</evidence>
<reference evidence="1 3" key="1">
    <citation type="submission" date="2013-07" db="EMBL/GenBank/DDBJ databases">
        <authorList>
            <person name="Genoscope - CEA"/>
        </authorList>
    </citation>
    <scope>NUCLEOTIDE SEQUENCE [LARGE SCALE GENOMIC DNA]</scope>
    <source>
        <strain evidence="1">FRM16</strain>
        <strain evidence="3">FRM16 / DSM 17909</strain>
    </source>
</reference>